<keyword evidence="2" id="KW-1185">Reference proteome</keyword>
<proteinExistence type="predicted"/>
<dbReference type="InterPro" id="IPR006439">
    <property type="entry name" value="HAD-SF_hydro_IA"/>
</dbReference>
<dbReference type="SUPFAM" id="SSF56784">
    <property type="entry name" value="HAD-like"/>
    <property type="match status" value="1"/>
</dbReference>
<dbReference type="EC" id="3.6.1.1" evidence="1"/>
<dbReference type="GO" id="GO:0008967">
    <property type="term" value="F:phosphoglycolate phosphatase activity"/>
    <property type="evidence" value="ECO:0007669"/>
    <property type="project" value="TreeGrafter"/>
</dbReference>
<dbReference type="GO" id="GO:0006281">
    <property type="term" value="P:DNA repair"/>
    <property type="evidence" value="ECO:0007669"/>
    <property type="project" value="TreeGrafter"/>
</dbReference>
<dbReference type="SFLD" id="SFLDG01129">
    <property type="entry name" value="C1.5:_HAD__Beta-PGM__Phosphata"/>
    <property type="match status" value="1"/>
</dbReference>
<sequence>MTTTIRTMLFDLDGTIMDTNELIIQSFIHSLKGIVPPEFDREHIIPSMGQPLTTQMQLFSGREDVTDLVAAYREINLKMHDDYVTAFPYVREVFAKLHDAGIKIGIVTTKMRLTTERGLRYVGLYEYVEPGAIVTIEDVEHPKPHPEPVQRAIGLLGADPKTTMMVGDSGVDIESAEAAGVISVGVAWSLKGEAKLRESGARHIIHDMRDLYAFVGLE</sequence>
<dbReference type="EMBL" id="CP034437">
    <property type="protein sequence ID" value="AZN39128.1"/>
    <property type="molecule type" value="Genomic_DNA"/>
</dbReference>
<dbReference type="InterPro" id="IPR050155">
    <property type="entry name" value="HAD-like_hydrolase_sf"/>
</dbReference>
<dbReference type="Gene3D" id="3.40.50.1000">
    <property type="entry name" value="HAD superfamily/HAD-like"/>
    <property type="match status" value="1"/>
</dbReference>
<keyword evidence="1" id="KW-0378">Hydrolase</keyword>
<dbReference type="GO" id="GO:0005829">
    <property type="term" value="C:cytosol"/>
    <property type="evidence" value="ECO:0007669"/>
    <property type="project" value="TreeGrafter"/>
</dbReference>
<name>A0A3S9A066_9BACL</name>
<reference evidence="2" key="1">
    <citation type="submission" date="2018-12" db="EMBL/GenBank/DDBJ databases">
        <title>Genome sequence of Peanibacillus sp.</title>
        <authorList>
            <person name="Subramani G."/>
            <person name="Srinivasan S."/>
            <person name="Kim M.K."/>
        </authorList>
    </citation>
    <scope>NUCLEOTIDE SEQUENCE [LARGE SCALE GENOMIC DNA]</scope>
    <source>
        <strain evidence="2">18JY67-1</strain>
    </source>
</reference>
<dbReference type="GO" id="GO:0004427">
    <property type="term" value="F:inorganic diphosphate phosphatase activity"/>
    <property type="evidence" value="ECO:0007669"/>
    <property type="project" value="UniProtKB-EC"/>
</dbReference>
<dbReference type="Proteomes" id="UP000272528">
    <property type="component" value="Chromosome"/>
</dbReference>
<evidence type="ECO:0000313" key="1">
    <source>
        <dbReference type="EMBL" id="AZN39128.1"/>
    </source>
</evidence>
<dbReference type="OrthoDB" id="9807630at2"/>
<dbReference type="InterPro" id="IPR036412">
    <property type="entry name" value="HAD-like_sf"/>
</dbReference>
<dbReference type="Gene3D" id="1.10.150.240">
    <property type="entry name" value="Putative phosphatase, domain 2"/>
    <property type="match status" value="1"/>
</dbReference>
<dbReference type="Pfam" id="PF13419">
    <property type="entry name" value="HAD_2"/>
    <property type="match status" value="1"/>
</dbReference>
<protein>
    <submittedName>
        <fullName evidence="1">Pyrophosphatase PpaX</fullName>
        <ecNumber evidence="1">3.6.1.1</ecNumber>
    </submittedName>
</protein>
<dbReference type="SFLD" id="SFLDG01135">
    <property type="entry name" value="C1.5.6:_HAD__Beta-PGM__Phospha"/>
    <property type="match status" value="1"/>
</dbReference>
<dbReference type="InterPro" id="IPR023214">
    <property type="entry name" value="HAD_sf"/>
</dbReference>
<dbReference type="PANTHER" id="PTHR43434">
    <property type="entry name" value="PHOSPHOGLYCOLATE PHOSPHATASE"/>
    <property type="match status" value="1"/>
</dbReference>
<dbReference type="NCBIfam" id="NF009804">
    <property type="entry name" value="PRK13288.1"/>
    <property type="match status" value="1"/>
</dbReference>
<dbReference type="InterPro" id="IPR023198">
    <property type="entry name" value="PGP-like_dom2"/>
</dbReference>
<dbReference type="PANTHER" id="PTHR43434:SF26">
    <property type="entry name" value="PYROPHOSPHATASE PPAX"/>
    <property type="match status" value="1"/>
</dbReference>
<dbReference type="NCBIfam" id="TIGR01549">
    <property type="entry name" value="HAD-SF-IA-v1"/>
    <property type="match status" value="1"/>
</dbReference>
<dbReference type="KEGG" id="palb:EJC50_05220"/>
<dbReference type="RefSeq" id="WP_126013254.1">
    <property type="nucleotide sequence ID" value="NZ_CP034437.1"/>
</dbReference>
<dbReference type="SFLD" id="SFLDS00003">
    <property type="entry name" value="Haloacid_Dehalogenase"/>
    <property type="match status" value="1"/>
</dbReference>
<accession>A0A3S9A066</accession>
<dbReference type="InterPro" id="IPR041492">
    <property type="entry name" value="HAD_2"/>
</dbReference>
<organism evidence="1 2">
    <name type="scientific">Paenibacillus albus</name>
    <dbReference type="NCBI Taxonomy" id="2495582"/>
    <lineage>
        <taxon>Bacteria</taxon>
        <taxon>Bacillati</taxon>
        <taxon>Bacillota</taxon>
        <taxon>Bacilli</taxon>
        <taxon>Bacillales</taxon>
        <taxon>Paenibacillaceae</taxon>
        <taxon>Paenibacillus</taxon>
    </lineage>
</organism>
<gene>
    <name evidence="1" type="primary">ppaX</name>
    <name evidence="1" type="ORF">EJC50_05220</name>
</gene>
<dbReference type="AlphaFoldDB" id="A0A3S9A066"/>
<evidence type="ECO:0000313" key="2">
    <source>
        <dbReference type="Proteomes" id="UP000272528"/>
    </source>
</evidence>